<dbReference type="PANTHER" id="PTHR13866">
    <property type="entry name" value="SPARC OSTEONECTIN"/>
    <property type="match status" value="1"/>
</dbReference>
<dbReference type="GO" id="GO:0005509">
    <property type="term" value="F:calcium ion binding"/>
    <property type="evidence" value="ECO:0007669"/>
    <property type="project" value="TreeGrafter"/>
</dbReference>
<evidence type="ECO:0000259" key="4">
    <source>
        <dbReference type="SMART" id="SM00280"/>
    </source>
</evidence>
<reference evidence="5" key="1">
    <citation type="submission" date="2021-02" db="EMBL/GenBank/DDBJ databases">
        <authorList>
            <person name="Nowell W R."/>
        </authorList>
    </citation>
    <scope>NUCLEOTIDE SEQUENCE</scope>
</reference>
<dbReference type="AlphaFoldDB" id="A0A820K2N2"/>
<dbReference type="GO" id="GO:0005615">
    <property type="term" value="C:extracellular space"/>
    <property type="evidence" value="ECO:0007669"/>
    <property type="project" value="TreeGrafter"/>
</dbReference>
<dbReference type="Gene3D" id="3.30.60.30">
    <property type="match status" value="2"/>
</dbReference>
<gene>
    <name evidence="5" type="ORF">OKA104_LOCUS48030</name>
</gene>
<dbReference type="InterPro" id="IPR002350">
    <property type="entry name" value="Kazal_dom"/>
</dbReference>
<evidence type="ECO:0000313" key="6">
    <source>
        <dbReference type="Proteomes" id="UP000663881"/>
    </source>
</evidence>
<dbReference type="GO" id="GO:0005518">
    <property type="term" value="F:collagen binding"/>
    <property type="evidence" value="ECO:0007669"/>
    <property type="project" value="TreeGrafter"/>
</dbReference>
<keyword evidence="1" id="KW-0732">Signal</keyword>
<dbReference type="PANTHER" id="PTHR13866:SF14">
    <property type="entry name" value="BM-40"/>
    <property type="match status" value="1"/>
</dbReference>
<dbReference type="GO" id="GO:0050840">
    <property type="term" value="F:extracellular matrix binding"/>
    <property type="evidence" value="ECO:0007669"/>
    <property type="project" value="TreeGrafter"/>
</dbReference>
<sequence length="118" mass="14160">GKTFVNQCHLSNSIILNQPRQLAYRGPCRLNRQCKKKLCQQNEICVQTQDKYHYPACINCQLEEPMQYCPFELFCGDNKRQYINRCQLHYERCQTKTLIQIDYFGLCRTHDNEYDNKI</sequence>
<dbReference type="EMBL" id="CAJOAY010020090">
    <property type="protein sequence ID" value="CAF4336107.1"/>
    <property type="molecule type" value="Genomic_DNA"/>
</dbReference>
<keyword evidence="2" id="KW-1015">Disulfide bond</keyword>
<name>A0A820K2N2_9BILA</name>
<dbReference type="SUPFAM" id="SSF100895">
    <property type="entry name" value="Kazal-type serine protease inhibitors"/>
    <property type="match status" value="1"/>
</dbReference>
<dbReference type="SMART" id="SM00280">
    <property type="entry name" value="KAZAL"/>
    <property type="match status" value="1"/>
</dbReference>
<proteinExistence type="predicted"/>
<dbReference type="Pfam" id="PF07648">
    <property type="entry name" value="Kazal_2"/>
    <property type="match status" value="1"/>
</dbReference>
<evidence type="ECO:0000256" key="3">
    <source>
        <dbReference type="ARBA" id="ARBA00023180"/>
    </source>
</evidence>
<organism evidence="5 6">
    <name type="scientific">Adineta steineri</name>
    <dbReference type="NCBI Taxonomy" id="433720"/>
    <lineage>
        <taxon>Eukaryota</taxon>
        <taxon>Metazoa</taxon>
        <taxon>Spiralia</taxon>
        <taxon>Gnathifera</taxon>
        <taxon>Rotifera</taxon>
        <taxon>Eurotatoria</taxon>
        <taxon>Bdelloidea</taxon>
        <taxon>Adinetida</taxon>
        <taxon>Adinetidae</taxon>
        <taxon>Adineta</taxon>
    </lineage>
</organism>
<evidence type="ECO:0000256" key="1">
    <source>
        <dbReference type="ARBA" id="ARBA00022729"/>
    </source>
</evidence>
<feature type="non-terminal residue" evidence="5">
    <location>
        <position position="1"/>
    </location>
</feature>
<accession>A0A820K2N2</accession>
<dbReference type="InterPro" id="IPR036058">
    <property type="entry name" value="Kazal_dom_sf"/>
</dbReference>
<evidence type="ECO:0000256" key="2">
    <source>
        <dbReference type="ARBA" id="ARBA00023157"/>
    </source>
</evidence>
<evidence type="ECO:0000313" key="5">
    <source>
        <dbReference type="EMBL" id="CAF4336107.1"/>
    </source>
</evidence>
<dbReference type="Proteomes" id="UP000663881">
    <property type="component" value="Unassembled WGS sequence"/>
</dbReference>
<keyword evidence="3" id="KW-0325">Glycoprotein</keyword>
<feature type="domain" description="Kazal-like" evidence="4">
    <location>
        <begin position="59"/>
        <end position="107"/>
    </location>
</feature>
<protein>
    <recommendedName>
        <fullName evidence="4">Kazal-like domain-containing protein</fullName>
    </recommendedName>
</protein>
<comment type="caution">
    <text evidence="5">The sequence shown here is derived from an EMBL/GenBank/DDBJ whole genome shotgun (WGS) entry which is preliminary data.</text>
</comment>